<feature type="transmembrane region" description="Helical" evidence="1">
    <location>
        <begin position="214"/>
        <end position="234"/>
    </location>
</feature>
<organism evidence="2 3">
    <name type="scientific">Streptomyces piniterrae</name>
    <dbReference type="NCBI Taxonomy" id="2571125"/>
    <lineage>
        <taxon>Bacteria</taxon>
        <taxon>Bacillati</taxon>
        <taxon>Actinomycetota</taxon>
        <taxon>Actinomycetes</taxon>
        <taxon>Kitasatosporales</taxon>
        <taxon>Streptomycetaceae</taxon>
        <taxon>Streptomyces</taxon>
    </lineage>
</organism>
<evidence type="ECO:0000313" key="2">
    <source>
        <dbReference type="EMBL" id="TJZ49648.1"/>
    </source>
</evidence>
<dbReference type="OrthoDB" id="3178004at2"/>
<proteinExistence type="predicted"/>
<evidence type="ECO:0000313" key="3">
    <source>
        <dbReference type="Proteomes" id="UP000308697"/>
    </source>
</evidence>
<accession>A0A4V5MJL3</accession>
<evidence type="ECO:0000256" key="1">
    <source>
        <dbReference type="SAM" id="Phobius"/>
    </source>
</evidence>
<sequence>MKSAKSGPRSVLPSTRPLRPWIAVFPFLIALLAIAGVLNGVSGRLPDPLATHFGPDGKPDGYSSIRGFLTASLAALLLIAVGSGVLAQLRRTAPVTRWVISAGWGAAVMFALPVCLTLLANAHARDADAVRFPMWQVAAWLGAAVLAGGLGWLLAGPDTRTATAPSDGAPRLALAEGESAVWSHTVSSPLLALLGALMLGAGVLLGFLDGWLTGAILLVSALAVIAVGSVRVTVDRRGLRLASTLLGVRFRCVPFDRVTEAVGRQVQIAAEFGGWGYRVRPDRTGLVLRSGEGLVLRLTSGREFVVTVDDAATGAALFNAYLDRARTRQNSPQDSRRSPRQGG</sequence>
<reference evidence="2 3" key="1">
    <citation type="submission" date="2019-04" db="EMBL/GenBank/DDBJ databases">
        <title>Streptomyces piniterrae sp. nov., a heliquinomycin-producing actinomycete isolated from rhizosphere soil of Pinus yunnanensis.</title>
        <authorList>
            <person name="Zhuang X."/>
            <person name="Zhao J."/>
        </authorList>
    </citation>
    <scope>NUCLEOTIDE SEQUENCE [LARGE SCALE GENOMIC DNA]</scope>
    <source>
        <strain evidence="3">jys28</strain>
    </source>
</reference>
<feature type="transmembrane region" description="Helical" evidence="1">
    <location>
        <begin position="21"/>
        <end position="45"/>
    </location>
</feature>
<dbReference type="EMBL" id="SUMB01000009">
    <property type="protein sequence ID" value="TJZ49648.1"/>
    <property type="molecule type" value="Genomic_DNA"/>
</dbReference>
<comment type="caution">
    <text evidence="2">The sequence shown here is derived from an EMBL/GenBank/DDBJ whole genome shotgun (WGS) entry which is preliminary data.</text>
</comment>
<feature type="transmembrane region" description="Helical" evidence="1">
    <location>
        <begin position="190"/>
        <end position="208"/>
    </location>
</feature>
<protein>
    <submittedName>
        <fullName evidence="2">DUF1648 domain-containing protein</fullName>
    </submittedName>
</protein>
<keyword evidence="1" id="KW-0812">Transmembrane</keyword>
<keyword evidence="1" id="KW-0472">Membrane</keyword>
<keyword evidence="1" id="KW-1133">Transmembrane helix</keyword>
<feature type="transmembrane region" description="Helical" evidence="1">
    <location>
        <begin position="132"/>
        <end position="155"/>
    </location>
</feature>
<dbReference type="AlphaFoldDB" id="A0A4V5MJL3"/>
<feature type="transmembrane region" description="Helical" evidence="1">
    <location>
        <begin position="65"/>
        <end position="86"/>
    </location>
</feature>
<dbReference type="RefSeq" id="WP_136742487.1">
    <property type="nucleotide sequence ID" value="NZ_SUMB01000009.1"/>
</dbReference>
<keyword evidence="3" id="KW-1185">Reference proteome</keyword>
<dbReference type="Proteomes" id="UP000308697">
    <property type="component" value="Unassembled WGS sequence"/>
</dbReference>
<name>A0A4V5MJL3_9ACTN</name>
<gene>
    <name evidence="2" type="ORF">FCH28_25570</name>
</gene>
<feature type="transmembrane region" description="Helical" evidence="1">
    <location>
        <begin position="98"/>
        <end position="120"/>
    </location>
</feature>